<dbReference type="KEGG" id="psco:LY89DRAFT_50236"/>
<dbReference type="GeneID" id="28817700"/>
<keyword evidence="3" id="KW-1185">Reference proteome</keyword>
<accession>A0A194XAV6</accession>
<protein>
    <submittedName>
        <fullName evidence="2">Uncharacterized protein</fullName>
    </submittedName>
</protein>
<feature type="compositionally biased region" description="Polar residues" evidence="1">
    <location>
        <begin position="19"/>
        <end position="29"/>
    </location>
</feature>
<dbReference type="AlphaFoldDB" id="A0A194XAV6"/>
<proteinExistence type="predicted"/>
<evidence type="ECO:0000256" key="1">
    <source>
        <dbReference type="SAM" id="MobiDB-lite"/>
    </source>
</evidence>
<feature type="compositionally biased region" description="Low complexity" evidence="1">
    <location>
        <begin position="1"/>
        <end position="18"/>
    </location>
</feature>
<dbReference type="Proteomes" id="UP000070700">
    <property type="component" value="Unassembled WGS sequence"/>
</dbReference>
<gene>
    <name evidence="2" type="ORF">LY89DRAFT_50236</name>
</gene>
<name>A0A194XAV6_MOLSC</name>
<evidence type="ECO:0000313" key="3">
    <source>
        <dbReference type="Proteomes" id="UP000070700"/>
    </source>
</evidence>
<dbReference type="RefSeq" id="XP_018071648.1">
    <property type="nucleotide sequence ID" value="XM_018207974.1"/>
</dbReference>
<organism evidence="2 3">
    <name type="scientific">Mollisia scopiformis</name>
    <name type="common">Conifer needle endophyte fungus</name>
    <name type="synonym">Phialocephala scopiformis</name>
    <dbReference type="NCBI Taxonomy" id="149040"/>
    <lineage>
        <taxon>Eukaryota</taxon>
        <taxon>Fungi</taxon>
        <taxon>Dikarya</taxon>
        <taxon>Ascomycota</taxon>
        <taxon>Pezizomycotina</taxon>
        <taxon>Leotiomycetes</taxon>
        <taxon>Helotiales</taxon>
        <taxon>Mollisiaceae</taxon>
        <taxon>Mollisia</taxon>
    </lineage>
</organism>
<reference evidence="2 3" key="1">
    <citation type="submission" date="2015-10" db="EMBL/GenBank/DDBJ databases">
        <title>Full genome of DAOMC 229536 Phialocephala scopiformis, a fungal endophyte of spruce producing the potent anti-insectan compound rugulosin.</title>
        <authorList>
            <consortium name="DOE Joint Genome Institute"/>
            <person name="Walker A.K."/>
            <person name="Frasz S.L."/>
            <person name="Seifert K.A."/>
            <person name="Miller J.D."/>
            <person name="Mondo S.J."/>
            <person name="Labutti K."/>
            <person name="Lipzen A."/>
            <person name="Dockter R."/>
            <person name="Kennedy M."/>
            <person name="Grigoriev I.V."/>
            <person name="Spatafora J.W."/>
        </authorList>
    </citation>
    <scope>NUCLEOTIDE SEQUENCE [LARGE SCALE GENOMIC DNA]</scope>
    <source>
        <strain evidence="2 3">CBS 120377</strain>
    </source>
</reference>
<sequence>MTAQQQKALSSAAPSKASRTPQTSNSVRSSRGEHSHLGPQSTSSQAYVAHDTNIVIRFPPFEHDLDFVLYPSPESLSFDTECTSNIRAARSYKSRSPLENTASRQCSEQGLEKYLASEEYFERVALGLETQRATRDVIDPRLLDILDAL</sequence>
<evidence type="ECO:0000313" key="2">
    <source>
        <dbReference type="EMBL" id="KUJ17293.1"/>
    </source>
</evidence>
<dbReference type="InParanoid" id="A0A194XAV6"/>
<dbReference type="OrthoDB" id="10507831at2759"/>
<feature type="region of interest" description="Disordered" evidence="1">
    <location>
        <begin position="1"/>
        <end position="45"/>
    </location>
</feature>
<dbReference type="EMBL" id="KQ947414">
    <property type="protein sequence ID" value="KUJ17293.1"/>
    <property type="molecule type" value="Genomic_DNA"/>
</dbReference>